<protein>
    <submittedName>
        <fullName evidence="1">Uncharacterized protein</fullName>
    </submittedName>
</protein>
<dbReference type="AlphaFoldDB" id="A0A4R7C087"/>
<evidence type="ECO:0000313" key="2">
    <source>
        <dbReference type="Proteomes" id="UP000295122"/>
    </source>
</evidence>
<evidence type="ECO:0000313" key="1">
    <source>
        <dbReference type="EMBL" id="TDR90465.1"/>
    </source>
</evidence>
<sequence length="76" mass="8008">MFGVSHDAAGMCRGGTRDGWRRRSLAALDLVQTIRAPICHGQTEAGGSGTLPSRGSRDAAERRIADAVHVASSYVI</sequence>
<accession>A0A4R7C087</accession>
<dbReference type="Proteomes" id="UP000295122">
    <property type="component" value="Unassembled WGS sequence"/>
</dbReference>
<gene>
    <name evidence="1" type="ORF">EV668_3316</name>
</gene>
<comment type="caution">
    <text evidence="1">The sequence shown here is derived from an EMBL/GenBank/DDBJ whole genome shotgun (WGS) entry which is preliminary data.</text>
</comment>
<dbReference type="EMBL" id="SNZR01000013">
    <property type="protein sequence ID" value="TDR90465.1"/>
    <property type="molecule type" value="Genomic_DNA"/>
</dbReference>
<proteinExistence type="predicted"/>
<reference evidence="1 2" key="1">
    <citation type="submission" date="2019-03" db="EMBL/GenBank/DDBJ databases">
        <title>Genomic Encyclopedia of Type Strains, Phase IV (KMG-IV): sequencing the most valuable type-strain genomes for metagenomic binning, comparative biology and taxonomic classification.</title>
        <authorList>
            <person name="Goeker M."/>
        </authorList>
    </citation>
    <scope>NUCLEOTIDE SEQUENCE [LARGE SCALE GENOMIC DNA]</scope>
    <source>
        <strain evidence="1 2">DSM 25903</strain>
    </source>
</reference>
<dbReference type="RefSeq" id="WP_133771879.1">
    <property type="nucleotide sequence ID" value="NZ_SNZR01000013.1"/>
</dbReference>
<name>A0A4R7C087_9HYPH</name>
<organism evidence="1 2">
    <name type="scientific">Enterovirga rhinocerotis</name>
    <dbReference type="NCBI Taxonomy" id="1339210"/>
    <lineage>
        <taxon>Bacteria</taxon>
        <taxon>Pseudomonadati</taxon>
        <taxon>Pseudomonadota</taxon>
        <taxon>Alphaproteobacteria</taxon>
        <taxon>Hyphomicrobiales</taxon>
        <taxon>Methylobacteriaceae</taxon>
        <taxon>Enterovirga</taxon>
    </lineage>
</organism>
<keyword evidence="2" id="KW-1185">Reference proteome</keyword>